<evidence type="ECO:0008006" key="4">
    <source>
        <dbReference type="Google" id="ProtNLM"/>
    </source>
</evidence>
<comment type="caution">
    <text evidence="2">The sequence shown here is derived from an EMBL/GenBank/DDBJ whole genome shotgun (WGS) entry which is preliminary data.</text>
</comment>
<dbReference type="Proteomes" id="UP001605036">
    <property type="component" value="Unassembled WGS sequence"/>
</dbReference>
<proteinExistence type="predicted"/>
<name>A0ABD1ZN36_9MARC</name>
<keyword evidence="3" id="KW-1185">Reference proteome</keyword>
<reference evidence="2 3" key="1">
    <citation type="submission" date="2024-09" db="EMBL/GenBank/DDBJ databases">
        <title>Chromosome-scale assembly of Riccia fluitans.</title>
        <authorList>
            <person name="Paukszto L."/>
            <person name="Sawicki J."/>
            <person name="Karawczyk K."/>
            <person name="Piernik-Szablinska J."/>
            <person name="Szczecinska M."/>
            <person name="Mazdziarz M."/>
        </authorList>
    </citation>
    <scope>NUCLEOTIDE SEQUENCE [LARGE SCALE GENOMIC DNA]</scope>
    <source>
        <strain evidence="2">Rf_01</strain>
        <tissue evidence="2">Aerial parts of the thallus</tissue>
    </source>
</reference>
<evidence type="ECO:0000313" key="2">
    <source>
        <dbReference type="EMBL" id="KAL2652750.1"/>
    </source>
</evidence>
<protein>
    <recommendedName>
        <fullName evidence="4">Ribosomal protein L2</fullName>
    </recommendedName>
</protein>
<evidence type="ECO:0000313" key="3">
    <source>
        <dbReference type="Proteomes" id="UP001605036"/>
    </source>
</evidence>
<dbReference type="AlphaFoldDB" id="A0ABD1ZN36"/>
<evidence type="ECO:0000256" key="1">
    <source>
        <dbReference type="SAM" id="MobiDB-lite"/>
    </source>
</evidence>
<dbReference type="EMBL" id="JBHFFA010000001">
    <property type="protein sequence ID" value="KAL2652750.1"/>
    <property type="molecule type" value="Genomic_DNA"/>
</dbReference>
<feature type="compositionally biased region" description="Basic and acidic residues" evidence="1">
    <location>
        <begin position="31"/>
        <end position="43"/>
    </location>
</feature>
<accession>A0ABD1ZN36</accession>
<sequence>MMEGVFTRTNSCCQKVLPKISQFGRGLRWPDRQSDRMEKKSGGKEVGAPPGVPRRLSGGQGSRPRRYGGFANLARKTFTF</sequence>
<feature type="region of interest" description="Disordered" evidence="1">
    <location>
        <begin position="31"/>
        <end position="68"/>
    </location>
</feature>
<organism evidence="2 3">
    <name type="scientific">Riccia fluitans</name>
    <dbReference type="NCBI Taxonomy" id="41844"/>
    <lineage>
        <taxon>Eukaryota</taxon>
        <taxon>Viridiplantae</taxon>
        <taxon>Streptophyta</taxon>
        <taxon>Embryophyta</taxon>
        <taxon>Marchantiophyta</taxon>
        <taxon>Marchantiopsida</taxon>
        <taxon>Marchantiidae</taxon>
        <taxon>Marchantiales</taxon>
        <taxon>Ricciaceae</taxon>
        <taxon>Riccia</taxon>
    </lineage>
</organism>
<gene>
    <name evidence="2" type="ORF">R1flu_020878</name>
</gene>